<dbReference type="OrthoDB" id="5753718at2"/>
<dbReference type="PANTHER" id="PTHR41771">
    <property type="entry name" value="MEMBRANE PROTEIN-RELATED"/>
    <property type="match status" value="1"/>
</dbReference>
<feature type="transmembrane region" description="Helical" evidence="1">
    <location>
        <begin position="53"/>
        <end position="71"/>
    </location>
</feature>
<proteinExistence type="predicted"/>
<gene>
    <name evidence="2" type="ORF">D4Z93_07285</name>
</gene>
<name>A0A386H4C1_9CLOT</name>
<dbReference type="InterPro" id="IPR014564">
    <property type="entry name" value="UCP031503_TM"/>
</dbReference>
<dbReference type="RefSeq" id="WP_119971911.1">
    <property type="nucleotide sequence ID" value="NZ_CP032416.1"/>
</dbReference>
<evidence type="ECO:0000313" key="2">
    <source>
        <dbReference type="EMBL" id="AYD40335.1"/>
    </source>
</evidence>
<protein>
    <submittedName>
        <fullName evidence="2">YibE/F family protein</fullName>
    </submittedName>
</protein>
<keyword evidence="3" id="KW-1185">Reference proteome</keyword>
<sequence length="265" mass="29490">MSVTLILFIILFILMMIIGGGRGIKSFFTLFTNFFTLFFMLIIICNKVDPIKVTIVGAIIITYITLISANGLNQKTIASLLSVTLVVIITMILVYKMAYNAKIQGFGNEQMESISTLSLYVQLNFAQISICEILIGLLGAIIDVSISISSSMYEIYKSNVLKTKYELLKSGMNIGKDILGTMTNTLLFAYIGGFMTLIIYFKELHYSIGDILNAKVFCSEVFQIFSGGIGIILIIPVTTVVTFMILYFEKRIHFKSTAVNNDISQ</sequence>
<dbReference type="Pfam" id="PF07907">
    <property type="entry name" value="YibE_F"/>
    <property type="match status" value="1"/>
</dbReference>
<feature type="transmembrane region" description="Helical" evidence="1">
    <location>
        <begin position="221"/>
        <end position="248"/>
    </location>
</feature>
<feature type="transmembrane region" description="Helical" evidence="1">
    <location>
        <begin position="77"/>
        <end position="95"/>
    </location>
</feature>
<dbReference type="PIRSF" id="PIRSF031503">
    <property type="entry name" value="UCP031503_mp"/>
    <property type="match status" value="1"/>
</dbReference>
<dbReference type="AlphaFoldDB" id="A0A386H4C1"/>
<keyword evidence="1" id="KW-1133">Transmembrane helix</keyword>
<accession>A0A386H4C1</accession>
<dbReference type="KEGG" id="cfer:D4Z93_07285"/>
<feature type="transmembrane region" description="Helical" evidence="1">
    <location>
        <begin position="27"/>
        <end position="46"/>
    </location>
</feature>
<keyword evidence="1" id="KW-0812">Transmembrane</keyword>
<keyword evidence="1" id="KW-0472">Membrane</keyword>
<dbReference type="InterPro" id="IPR012507">
    <property type="entry name" value="YibE_F"/>
</dbReference>
<dbReference type="EMBL" id="CP032416">
    <property type="protein sequence ID" value="AYD40335.1"/>
    <property type="molecule type" value="Genomic_DNA"/>
</dbReference>
<evidence type="ECO:0000313" key="3">
    <source>
        <dbReference type="Proteomes" id="UP000266301"/>
    </source>
</evidence>
<dbReference type="Proteomes" id="UP000266301">
    <property type="component" value="Chromosome"/>
</dbReference>
<reference evidence="2 3" key="1">
    <citation type="journal article" date="2019" name="Int. J. Syst. Evol. Microbiol.">
        <title>Clostridium fermenticellae sp. nov., isolated from the mud in a fermentation cellar for the production of the Chinese liquor, baijiu.</title>
        <authorList>
            <person name="Xu P.X."/>
            <person name="Chai L.J."/>
            <person name="Qiu T."/>
            <person name="Zhang X.J."/>
            <person name="Lu Z.M."/>
            <person name="Xiao C."/>
            <person name="Wang S.T."/>
            <person name="Shen C.H."/>
            <person name="Shi J.S."/>
            <person name="Xu Z.H."/>
        </authorList>
    </citation>
    <scope>NUCLEOTIDE SEQUENCE [LARGE SCALE GENOMIC DNA]</scope>
    <source>
        <strain evidence="2 3">JN500901</strain>
    </source>
</reference>
<organism evidence="2 3">
    <name type="scientific">Clostridium fermenticellae</name>
    <dbReference type="NCBI Taxonomy" id="2068654"/>
    <lineage>
        <taxon>Bacteria</taxon>
        <taxon>Bacillati</taxon>
        <taxon>Bacillota</taxon>
        <taxon>Clostridia</taxon>
        <taxon>Eubacteriales</taxon>
        <taxon>Clostridiaceae</taxon>
        <taxon>Clostridium</taxon>
    </lineage>
</organism>
<dbReference type="PANTHER" id="PTHR41771:SF1">
    <property type="entry name" value="MEMBRANE PROTEIN"/>
    <property type="match status" value="1"/>
</dbReference>
<evidence type="ECO:0000256" key="1">
    <source>
        <dbReference type="SAM" id="Phobius"/>
    </source>
</evidence>
<feature type="transmembrane region" description="Helical" evidence="1">
    <location>
        <begin position="5"/>
        <end position="21"/>
    </location>
</feature>
<feature type="transmembrane region" description="Helical" evidence="1">
    <location>
        <begin position="178"/>
        <end position="201"/>
    </location>
</feature>